<dbReference type="RefSeq" id="WP_187563024.1">
    <property type="nucleotide sequence ID" value="NZ_JACGWS010000009.1"/>
</dbReference>
<evidence type="ECO:0000313" key="2">
    <source>
        <dbReference type="Proteomes" id="UP000619238"/>
    </source>
</evidence>
<proteinExistence type="predicted"/>
<gene>
    <name evidence="1" type="ORF">H2O64_14990</name>
</gene>
<evidence type="ECO:0000313" key="1">
    <source>
        <dbReference type="EMBL" id="MBC8755982.1"/>
    </source>
</evidence>
<reference evidence="1 2" key="1">
    <citation type="submission" date="2020-07" db="EMBL/GenBank/DDBJ databases">
        <title>Description of Kordia aestuariivivens sp. nov., isolated from a tidal flat.</title>
        <authorList>
            <person name="Park S."/>
            <person name="Yoon J.-H."/>
        </authorList>
    </citation>
    <scope>NUCLEOTIDE SEQUENCE [LARGE SCALE GENOMIC DNA]</scope>
    <source>
        <strain evidence="1 2">YSTF-M3</strain>
    </source>
</reference>
<name>A0ABR7QBN3_9FLAO</name>
<accession>A0ABR7QBN3</accession>
<dbReference type="EMBL" id="JACGWS010000009">
    <property type="protein sequence ID" value="MBC8755982.1"/>
    <property type="molecule type" value="Genomic_DNA"/>
</dbReference>
<comment type="caution">
    <text evidence="1">The sequence shown here is derived from an EMBL/GenBank/DDBJ whole genome shotgun (WGS) entry which is preliminary data.</text>
</comment>
<protein>
    <submittedName>
        <fullName evidence="1">Uncharacterized protein</fullName>
    </submittedName>
</protein>
<keyword evidence="2" id="KW-1185">Reference proteome</keyword>
<dbReference type="Proteomes" id="UP000619238">
    <property type="component" value="Unassembled WGS sequence"/>
</dbReference>
<organism evidence="1 2">
    <name type="scientific">Kordia aestuariivivens</name>
    <dbReference type="NCBI Taxonomy" id="2759037"/>
    <lineage>
        <taxon>Bacteria</taxon>
        <taxon>Pseudomonadati</taxon>
        <taxon>Bacteroidota</taxon>
        <taxon>Flavobacteriia</taxon>
        <taxon>Flavobacteriales</taxon>
        <taxon>Flavobacteriaceae</taxon>
        <taxon>Kordia</taxon>
    </lineage>
</organism>
<sequence>MTTNGKKIENYFSKSIFSKSITDTEFDDLIWKSIQPLYRRALEKTSLDESDCIRESKLIIGIKGAGKYEDIEFNFKKGKDGFIRYIPKVITIINFTQHELVIYQCVFDPTTGQPLNESTKTYFYDDIVSIETETKSKSKQIFSPTEKVFKKIPIAKLFVEGEKKTYNVSETFTLTTRGTSRVEVTLSDYKIVEQVGGEFNTTEAQNIIRSVDAMVKEKKRNKY</sequence>